<feature type="compositionally biased region" description="Low complexity" evidence="5">
    <location>
        <begin position="41"/>
        <end position="58"/>
    </location>
</feature>
<dbReference type="GO" id="GO:0000978">
    <property type="term" value="F:RNA polymerase II cis-regulatory region sequence-specific DNA binding"/>
    <property type="evidence" value="ECO:0007669"/>
    <property type="project" value="TreeGrafter"/>
</dbReference>
<dbReference type="GO" id="GO:0000435">
    <property type="term" value="P:positive regulation of transcription from RNA polymerase II promoter by galactose"/>
    <property type="evidence" value="ECO:0007669"/>
    <property type="project" value="TreeGrafter"/>
</dbReference>
<dbReference type="SMART" id="SM00906">
    <property type="entry name" value="Fungal_trans"/>
    <property type="match status" value="1"/>
</dbReference>
<feature type="domain" description="Xylanolytic transcriptional activator regulatory" evidence="6">
    <location>
        <begin position="224"/>
        <end position="298"/>
    </location>
</feature>
<dbReference type="InterPro" id="IPR051127">
    <property type="entry name" value="Fungal_SecMet_Regulators"/>
</dbReference>
<dbReference type="GO" id="GO:0008270">
    <property type="term" value="F:zinc ion binding"/>
    <property type="evidence" value="ECO:0007669"/>
    <property type="project" value="InterPro"/>
</dbReference>
<evidence type="ECO:0000256" key="2">
    <source>
        <dbReference type="ARBA" id="ARBA00023125"/>
    </source>
</evidence>
<dbReference type="CDD" id="cd12148">
    <property type="entry name" value="fungal_TF_MHR"/>
    <property type="match status" value="1"/>
</dbReference>
<dbReference type="Proteomes" id="UP001150879">
    <property type="component" value="Unassembled WGS sequence"/>
</dbReference>
<comment type="caution">
    <text evidence="7">The sequence shown here is derived from an EMBL/GenBank/DDBJ whole genome shotgun (WGS) entry which is preliminary data.</text>
</comment>
<dbReference type="PANTHER" id="PTHR47424:SF3">
    <property type="entry name" value="REGULATORY PROTEIN GAL4"/>
    <property type="match status" value="1"/>
</dbReference>
<gene>
    <name evidence="7" type="ORF">N7472_005871</name>
</gene>
<evidence type="ECO:0000313" key="8">
    <source>
        <dbReference type="Proteomes" id="UP001150879"/>
    </source>
</evidence>
<dbReference type="Pfam" id="PF04082">
    <property type="entry name" value="Fungal_trans"/>
    <property type="match status" value="1"/>
</dbReference>
<name>A0A9W9MG48_9EURO</name>
<sequence>MSQQHLTAVENRLQLLESTLRRLFPTGEIDAITRSLLTDGVSTDQSPSTSDSPISQVSVDDPLPSDPMIRDDVFPNSSPACETETVLPTGTELQDKNPPFNSFLTDPTHTPELLGTSDEESEFLENYFFHYHTLYPILHEGTFRLEYKGQIKVSPHWQILASIVLAIGAWLTAHARDNLDNMYFAKAQNMVRNVHFTEKGDITLVQILVLLGEFSKKQASPEQSGHYIGTAVRMAVVLNLHLKPTSPYLSELDKEIRRRVWWSVYCAESCSAKIYGRPLLLPEDMLITVEPVSNIHESALQSSTTLFPAQTDHPTVYTGLIQQSSYHRMANKIYRRLLSAPSITPQNVHEVDQMIDAWHSGSSLCIQLIDPLSVPEWYLTTHRRQTLCDRSLRQLIHRPLLLQWLKNMSMNTGLPTERNSDDIRCRANGLSMARTTIGMVSESIVNGDYSPLTLSFTLYAFFHALIVPLIHLKADPSSPESISCIQDIKKAELALNHLSIERDDLSQYFIAVLRRLFLVAQTNSEQGGQGTSSDSKRMVNPHDVQSVPHGIFGNECLALLDNEALRSGTGLNFSEWVNL</sequence>
<dbReference type="AlphaFoldDB" id="A0A9W9MG48"/>
<keyword evidence="1" id="KW-0805">Transcription regulation</keyword>
<evidence type="ECO:0000259" key="6">
    <source>
        <dbReference type="SMART" id="SM00906"/>
    </source>
</evidence>
<dbReference type="GO" id="GO:0005634">
    <property type="term" value="C:nucleus"/>
    <property type="evidence" value="ECO:0007669"/>
    <property type="project" value="TreeGrafter"/>
</dbReference>
<organism evidence="7 8">
    <name type="scientific">Penicillium cf. griseofulvum</name>
    <dbReference type="NCBI Taxonomy" id="2972120"/>
    <lineage>
        <taxon>Eukaryota</taxon>
        <taxon>Fungi</taxon>
        <taxon>Dikarya</taxon>
        <taxon>Ascomycota</taxon>
        <taxon>Pezizomycotina</taxon>
        <taxon>Eurotiomycetes</taxon>
        <taxon>Eurotiomycetidae</taxon>
        <taxon>Eurotiales</taxon>
        <taxon>Aspergillaceae</taxon>
        <taxon>Penicillium</taxon>
    </lineage>
</organism>
<keyword evidence="4" id="KW-0539">Nucleus</keyword>
<evidence type="ECO:0000256" key="4">
    <source>
        <dbReference type="ARBA" id="ARBA00023242"/>
    </source>
</evidence>
<evidence type="ECO:0000313" key="7">
    <source>
        <dbReference type="EMBL" id="KAJ5200667.1"/>
    </source>
</evidence>
<evidence type="ECO:0000256" key="3">
    <source>
        <dbReference type="ARBA" id="ARBA00023163"/>
    </source>
</evidence>
<dbReference type="GO" id="GO:0000981">
    <property type="term" value="F:DNA-binding transcription factor activity, RNA polymerase II-specific"/>
    <property type="evidence" value="ECO:0007669"/>
    <property type="project" value="TreeGrafter"/>
</dbReference>
<dbReference type="GO" id="GO:0006351">
    <property type="term" value="P:DNA-templated transcription"/>
    <property type="evidence" value="ECO:0007669"/>
    <property type="project" value="InterPro"/>
</dbReference>
<dbReference type="Gene3D" id="1.20.5.170">
    <property type="match status" value="1"/>
</dbReference>
<evidence type="ECO:0000256" key="5">
    <source>
        <dbReference type="SAM" id="MobiDB-lite"/>
    </source>
</evidence>
<accession>A0A9W9MG48</accession>
<dbReference type="InterPro" id="IPR007219">
    <property type="entry name" value="XnlR_reg_dom"/>
</dbReference>
<feature type="region of interest" description="Disordered" evidence="5">
    <location>
        <begin position="39"/>
        <end position="65"/>
    </location>
</feature>
<reference evidence="7" key="2">
    <citation type="journal article" date="2023" name="IMA Fungus">
        <title>Comparative genomic study of the Penicillium genus elucidates a diverse pangenome and 15 lateral gene transfer events.</title>
        <authorList>
            <person name="Petersen C."/>
            <person name="Sorensen T."/>
            <person name="Nielsen M.R."/>
            <person name="Sondergaard T.E."/>
            <person name="Sorensen J.L."/>
            <person name="Fitzpatrick D.A."/>
            <person name="Frisvad J.C."/>
            <person name="Nielsen K.L."/>
        </authorList>
    </citation>
    <scope>NUCLEOTIDE SEQUENCE</scope>
    <source>
        <strain evidence="7">IBT 16849</strain>
    </source>
</reference>
<dbReference type="PANTHER" id="PTHR47424">
    <property type="entry name" value="REGULATORY PROTEIN GAL4"/>
    <property type="match status" value="1"/>
</dbReference>
<keyword evidence="2" id="KW-0238">DNA-binding</keyword>
<reference evidence="7" key="1">
    <citation type="submission" date="2022-11" db="EMBL/GenBank/DDBJ databases">
        <authorList>
            <person name="Petersen C."/>
        </authorList>
    </citation>
    <scope>NUCLEOTIDE SEQUENCE</scope>
    <source>
        <strain evidence="7">IBT 16849</strain>
    </source>
</reference>
<dbReference type="EMBL" id="JAPQKP010000003">
    <property type="protein sequence ID" value="KAJ5200667.1"/>
    <property type="molecule type" value="Genomic_DNA"/>
</dbReference>
<keyword evidence="3" id="KW-0804">Transcription</keyword>
<protein>
    <recommendedName>
        <fullName evidence="6">Xylanolytic transcriptional activator regulatory domain-containing protein</fullName>
    </recommendedName>
</protein>
<evidence type="ECO:0000256" key="1">
    <source>
        <dbReference type="ARBA" id="ARBA00023015"/>
    </source>
</evidence>
<dbReference type="InterPro" id="IPR005600">
    <property type="entry name" value="Gal4_dimer_dom"/>
</dbReference>
<keyword evidence="8" id="KW-1185">Reference proteome</keyword>
<dbReference type="Pfam" id="PF03902">
    <property type="entry name" value="Gal4_dimer"/>
    <property type="match status" value="1"/>
</dbReference>
<proteinExistence type="predicted"/>